<proteinExistence type="predicted"/>
<dbReference type="Proteomes" id="UP001056455">
    <property type="component" value="Chromosome"/>
</dbReference>
<accession>A0ABY4YYJ9</accession>
<name>A0ABY4YYJ9_9MICO</name>
<keyword evidence="3" id="KW-1185">Reference proteome</keyword>
<organism evidence="2 3">
    <name type="scientific">Ornithinimicrobium faecis</name>
    <dbReference type="NCBI Taxonomy" id="2934158"/>
    <lineage>
        <taxon>Bacteria</taxon>
        <taxon>Bacillati</taxon>
        <taxon>Actinomycetota</taxon>
        <taxon>Actinomycetes</taxon>
        <taxon>Micrococcales</taxon>
        <taxon>Ornithinimicrobiaceae</taxon>
        <taxon>Ornithinimicrobium</taxon>
    </lineage>
</organism>
<sequence>MTTTQTGKPMNQNLKTFIAIFCFIWGVVGVVLCVVNLAQEPAATGNAVLFGALAMMGFVGGWLLTRKPRY</sequence>
<gene>
    <name evidence="2" type="ORF">NF556_09465</name>
</gene>
<protein>
    <submittedName>
        <fullName evidence="2">Uncharacterized protein</fullName>
    </submittedName>
</protein>
<evidence type="ECO:0000256" key="1">
    <source>
        <dbReference type="SAM" id="Phobius"/>
    </source>
</evidence>
<keyword evidence="1" id="KW-0472">Membrane</keyword>
<feature type="transmembrane region" description="Helical" evidence="1">
    <location>
        <begin position="44"/>
        <end position="64"/>
    </location>
</feature>
<reference evidence="2" key="1">
    <citation type="submission" date="2022-06" db="EMBL/GenBank/DDBJ databases">
        <title>Ornithinimicrobium HY1793.</title>
        <authorList>
            <person name="Huang Y."/>
        </authorList>
    </citation>
    <scope>NUCLEOTIDE SEQUENCE</scope>
    <source>
        <strain evidence="2">HY1793</strain>
    </source>
</reference>
<keyword evidence="1" id="KW-1133">Transmembrane helix</keyword>
<dbReference type="EMBL" id="CP099489">
    <property type="protein sequence ID" value="USQ81851.1"/>
    <property type="molecule type" value="Genomic_DNA"/>
</dbReference>
<dbReference type="RefSeq" id="WP_252595387.1">
    <property type="nucleotide sequence ID" value="NZ_CP099489.1"/>
</dbReference>
<keyword evidence="1" id="KW-0812">Transmembrane</keyword>
<evidence type="ECO:0000313" key="3">
    <source>
        <dbReference type="Proteomes" id="UP001056455"/>
    </source>
</evidence>
<feature type="transmembrane region" description="Helical" evidence="1">
    <location>
        <begin position="17"/>
        <end position="38"/>
    </location>
</feature>
<evidence type="ECO:0000313" key="2">
    <source>
        <dbReference type="EMBL" id="USQ81851.1"/>
    </source>
</evidence>